<evidence type="ECO:0000313" key="5">
    <source>
        <dbReference type="Proteomes" id="UP000265300"/>
    </source>
</evidence>
<keyword evidence="1" id="KW-0547">Nucleotide-binding</keyword>
<dbReference type="CTD" id="74918"/>
<dbReference type="SUPFAM" id="SSF52540">
    <property type="entry name" value="P-loop containing nucleoside triphosphate hydrolases"/>
    <property type="match status" value="1"/>
</dbReference>
<evidence type="ECO:0000256" key="3">
    <source>
        <dbReference type="SAM" id="MobiDB-lite"/>
    </source>
</evidence>
<accession>A0A340XRM8</accession>
<keyword evidence="2" id="KW-0067">ATP-binding</keyword>
<reference evidence="6" key="1">
    <citation type="submission" date="2025-08" db="UniProtKB">
        <authorList>
            <consortium name="RefSeq"/>
        </authorList>
    </citation>
    <scope>IDENTIFICATION</scope>
</reference>
<dbReference type="STRING" id="118797.A0A340XRM8"/>
<dbReference type="InterPro" id="IPR027417">
    <property type="entry name" value="P-loop_NTPase"/>
</dbReference>
<dbReference type="Gene3D" id="1.10.8.60">
    <property type="match status" value="1"/>
</dbReference>
<organism evidence="5 6">
    <name type="scientific">Lipotes vexillifer</name>
    <name type="common">Yangtze river dolphin</name>
    <dbReference type="NCBI Taxonomy" id="118797"/>
    <lineage>
        <taxon>Eukaryota</taxon>
        <taxon>Metazoa</taxon>
        <taxon>Chordata</taxon>
        <taxon>Craniata</taxon>
        <taxon>Vertebrata</taxon>
        <taxon>Euteleostomi</taxon>
        <taxon>Mammalia</taxon>
        <taxon>Eutheria</taxon>
        <taxon>Laurasiatheria</taxon>
        <taxon>Artiodactyla</taxon>
        <taxon>Whippomorpha</taxon>
        <taxon>Cetacea</taxon>
        <taxon>Odontoceti</taxon>
        <taxon>Lipotidae</taxon>
        <taxon>Lipotes</taxon>
    </lineage>
</organism>
<dbReference type="GO" id="GO:0005524">
    <property type="term" value="F:ATP binding"/>
    <property type="evidence" value="ECO:0007669"/>
    <property type="project" value="UniProtKB-KW"/>
</dbReference>
<dbReference type="KEGG" id="lve:103080159"/>
<keyword evidence="5" id="KW-1185">Reference proteome</keyword>
<dbReference type="AlphaFoldDB" id="A0A340XRM8"/>
<dbReference type="InParanoid" id="A0A340XRM8"/>
<proteinExistence type="predicted"/>
<name>A0A340XRM8_LIPVE</name>
<dbReference type="GO" id="GO:0016887">
    <property type="term" value="F:ATP hydrolysis activity"/>
    <property type="evidence" value="ECO:0007669"/>
    <property type="project" value="InterPro"/>
</dbReference>
<feature type="compositionally biased region" description="Basic and acidic residues" evidence="3">
    <location>
        <begin position="338"/>
        <end position="354"/>
    </location>
</feature>
<gene>
    <name evidence="6" type="primary">IQCA1</name>
</gene>
<feature type="domain" description="ATPase AAA-type core" evidence="4">
    <location>
        <begin position="99"/>
        <end position="214"/>
    </location>
</feature>
<evidence type="ECO:0000256" key="1">
    <source>
        <dbReference type="ARBA" id="ARBA00022741"/>
    </source>
</evidence>
<dbReference type="FunCoup" id="A0A340XRM8">
    <property type="interactions" value="70"/>
</dbReference>
<dbReference type="InterPro" id="IPR052267">
    <property type="entry name" value="N-DRC_Component"/>
</dbReference>
<feature type="region of interest" description="Disordered" evidence="3">
    <location>
        <begin position="332"/>
        <end position="361"/>
    </location>
</feature>
<evidence type="ECO:0000259" key="4">
    <source>
        <dbReference type="Pfam" id="PF00004"/>
    </source>
</evidence>
<protein>
    <submittedName>
        <fullName evidence="6">IQ and AAA domain-containing protein 1</fullName>
    </submittedName>
</protein>
<feature type="non-terminal residue" evidence="6">
    <location>
        <position position="1"/>
    </location>
</feature>
<dbReference type="GeneID" id="103080159"/>
<dbReference type="Pfam" id="PF00004">
    <property type="entry name" value="AAA"/>
    <property type="match status" value="1"/>
</dbReference>
<dbReference type="PANTHER" id="PTHR14690">
    <property type="entry name" value="IQ MOTIF CONTAINING WITH AAA DOMAIN 1"/>
    <property type="match status" value="1"/>
</dbReference>
<sequence>KKEKDRKWKVGKKDKDPTADRTIESLYKELVEEGLLIQALKVNLSDYIGEYSYLGSTLLQMSIEPMPSLLDVRQLITLYGILPLGSKAVHEKAPLVKSLLLAGPSGVGKKLLVHAICTETGATLFDLSAANIAGKYPGKSGLQMMLHIALKVARQLQPSVVWIGDTEKTFYKKVPNAERKMEPKRLKKQLPKILKLLKPDDRILIVGTTQRPFDAELQPLCKVYQKIILVPRPDYASRYVLWKEIIQRHGGVITGALSVSCLAQITDGFTQGHIVQVVKEVLTERRIRQQSHKPLTALEFIASLTSMSPVYQEEEESFKDWYAKTPMGKKRALALTGDNKENEKDKGKEKEKKGLKEKKKK</sequence>
<dbReference type="RefSeq" id="XP_007463978.1">
    <property type="nucleotide sequence ID" value="XM_007463916.1"/>
</dbReference>
<evidence type="ECO:0000313" key="6">
    <source>
        <dbReference type="RefSeq" id="XP_007463978.1"/>
    </source>
</evidence>
<dbReference type="InterPro" id="IPR003959">
    <property type="entry name" value="ATPase_AAA_core"/>
</dbReference>
<dbReference type="Proteomes" id="UP000265300">
    <property type="component" value="Unplaced"/>
</dbReference>
<evidence type="ECO:0000256" key="2">
    <source>
        <dbReference type="ARBA" id="ARBA00022840"/>
    </source>
</evidence>
<dbReference type="FunFam" id="1.10.8.60:FF:000064">
    <property type="entry name" value="IQ motif containing with AAA domain 1"/>
    <property type="match status" value="1"/>
</dbReference>
<dbReference type="Gene3D" id="3.40.50.300">
    <property type="entry name" value="P-loop containing nucleotide triphosphate hydrolases"/>
    <property type="match status" value="1"/>
</dbReference>
<dbReference type="PANTHER" id="PTHR14690:SF8">
    <property type="entry name" value="DYNEIN REGULATORY COMPLEX PROTEIN 11"/>
    <property type="match status" value="1"/>
</dbReference>